<sequence>MRAPTIAVQPAQPQPVRCSELGLCAAESLDPYPKAERTELGFCALKSYNVAGLSSLEHKGCNITHQRVCFHCLWTLLTLRLWISCCLFFYKVCLRSPPVYAVSRLLILYCVKLGDNDFIRRLWAPCCVR</sequence>
<name>A0AAV7L1F4_PLEWA</name>
<organism evidence="1 2">
    <name type="scientific">Pleurodeles waltl</name>
    <name type="common">Iberian ribbed newt</name>
    <dbReference type="NCBI Taxonomy" id="8319"/>
    <lineage>
        <taxon>Eukaryota</taxon>
        <taxon>Metazoa</taxon>
        <taxon>Chordata</taxon>
        <taxon>Craniata</taxon>
        <taxon>Vertebrata</taxon>
        <taxon>Euteleostomi</taxon>
        <taxon>Amphibia</taxon>
        <taxon>Batrachia</taxon>
        <taxon>Caudata</taxon>
        <taxon>Salamandroidea</taxon>
        <taxon>Salamandridae</taxon>
        <taxon>Pleurodelinae</taxon>
        <taxon>Pleurodeles</taxon>
    </lineage>
</organism>
<protein>
    <submittedName>
        <fullName evidence="1">Uncharacterized protein</fullName>
    </submittedName>
</protein>
<feature type="non-terminal residue" evidence="1">
    <location>
        <position position="129"/>
    </location>
</feature>
<accession>A0AAV7L1F4</accession>
<reference evidence="1" key="1">
    <citation type="journal article" date="2022" name="bioRxiv">
        <title>Sequencing and chromosome-scale assembly of the giantPleurodeles waltlgenome.</title>
        <authorList>
            <person name="Brown T."/>
            <person name="Elewa A."/>
            <person name="Iarovenko S."/>
            <person name="Subramanian E."/>
            <person name="Araus A.J."/>
            <person name="Petzold A."/>
            <person name="Susuki M."/>
            <person name="Suzuki K.-i.T."/>
            <person name="Hayashi T."/>
            <person name="Toyoda A."/>
            <person name="Oliveira C."/>
            <person name="Osipova E."/>
            <person name="Leigh N.D."/>
            <person name="Simon A."/>
            <person name="Yun M.H."/>
        </authorList>
    </citation>
    <scope>NUCLEOTIDE SEQUENCE</scope>
    <source>
        <strain evidence="1">20211129_DDA</strain>
        <tissue evidence="1">Liver</tissue>
    </source>
</reference>
<dbReference type="Proteomes" id="UP001066276">
    <property type="component" value="Chromosome 12"/>
</dbReference>
<evidence type="ECO:0000313" key="2">
    <source>
        <dbReference type="Proteomes" id="UP001066276"/>
    </source>
</evidence>
<dbReference type="EMBL" id="JANPWB010000016">
    <property type="protein sequence ID" value="KAJ1084449.1"/>
    <property type="molecule type" value="Genomic_DNA"/>
</dbReference>
<keyword evidence="2" id="KW-1185">Reference proteome</keyword>
<evidence type="ECO:0000313" key="1">
    <source>
        <dbReference type="EMBL" id="KAJ1084449.1"/>
    </source>
</evidence>
<proteinExistence type="predicted"/>
<comment type="caution">
    <text evidence="1">The sequence shown here is derived from an EMBL/GenBank/DDBJ whole genome shotgun (WGS) entry which is preliminary data.</text>
</comment>
<dbReference type="AlphaFoldDB" id="A0AAV7L1F4"/>
<gene>
    <name evidence="1" type="ORF">NDU88_004596</name>
</gene>